<organism evidence="4 5">
    <name type="scientific">Rubroshorea leprosula</name>
    <dbReference type="NCBI Taxonomy" id="152421"/>
    <lineage>
        <taxon>Eukaryota</taxon>
        <taxon>Viridiplantae</taxon>
        <taxon>Streptophyta</taxon>
        <taxon>Embryophyta</taxon>
        <taxon>Tracheophyta</taxon>
        <taxon>Spermatophyta</taxon>
        <taxon>Magnoliopsida</taxon>
        <taxon>eudicotyledons</taxon>
        <taxon>Gunneridae</taxon>
        <taxon>Pentapetalae</taxon>
        <taxon>rosids</taxon>
        <taxon>malvids</taxon>
        <taxon>Malvales</taxon>
        <taxon>Dipterocarpaceae</taxon>
        <taxon>Rubroshorea</taxon>
    </lineage>
</organism>
<name>A0AAV5HEJ2_9ROSI</name>
<dbReference type="GO" id="GO:0016747">
    <property type="term" value="F:acyltransferase activity, transferring groups other than amino-acyl groups"/>
    <property type="evidence" value="ECO:0007669"/>
    <property type="project" value="TreeGrafter"/>
</dbReference>
<evidence type="ECO:0000256" key="1">
    <source>
        <dbReference type="ARBA" id="ARBA00009861"/>
    </source>
</evidence>
<comment type="caution">
    <text evidence="4">The sequence shown here is derived from an EMBL/GenBank/DDBJ whole genome shotgun (WGS) entry which is preliminary data.</text>
</comment>
<dbReference type="Proteomes" id="UP001054252">
    <property type="component" value="Unassembled WGS sequence"/>
</dbReference>
<gene>
    <name evidence="4" type="ORF">SLEP1_g1671</name>
</gene>
<evidence type="ECO:0008006" key="6">
    <source>
        <dbReference type="Google" id="ProtNLM"/>
    </source>
</evidence>
<sequence length="428" mass="47807">MQIITIKRTSNIRPARDTPAKRLWMSRLDLRTMPRNHVPALFFYRPNGSPDFFQAQVLKEALSNVLVPFYPMAGRLGRDESGRIEIICNAEGVLFIEAEADGVLDDLRDFAPSPQLQQLVPTVDYSGDISSYPLLLIQVTTFKCGGISLGVCNHHILADGSSGFHFINSWSDMARGHSLSILPFIDRTILQSLMLPAPTYHHIEFDPPPSMNTPISSLRSASLFKITKDQLNNLRVKSNKSGDTASYSSYSILAAHIWRCVSKARSLSDDQPTKLFVPVDGRTRLHPRLPPGYFGNAIFIASTIALSGDLLSEPFSNTVERIHKAIKQLDDAYLKSTLTYIEKVPSKHMVSPGENNLQCPNLFINSWWRLPIHDADFGWGRPIFMGTATIGEGMSYILPSLTDDGSLTLMIGLETSHMKLFQKLIYKL</sequence>
<dbReference type="FunFam" id="3.30.559.10:FF:000008">
    <property type="entry name" value="Tryptamine hydroxycinnamoyl transferase"/>
    <property type="match status" value="1"/>
</dbReference>
<keyword evidence="3" id="KW-0012">Acyltransferase</keyword>
<evidence type="ECO:0000256" key="2">
    <source>
        <dbReference type="ARBA" id="ARBA00022679"/>
    </source>
</evidence>
<dbReference type="FunFam" id="3.30.559.10:FF:000015">
    <property type="entry name" value="Spermidine hydroxycinnamoyl transferase"/>
    <property type="match status" value="1"/>
</dbReference>
<dbReference type="Pfam" id="PF02458">
    <property type="entry name" value="Transferase"/>
    <property type="match status" value="1"/>
</dbReference>
<evidence type="ECO:0000256" key="3">
    <source>
        <dbReference type="ARBA" id="ARBA00023315"/>
    </source>
</evidence>
<dbReference type="PANTHER" id="PTHR31642:SF11">
    <property type="entry name" value="SHIKIMATE O-HYDROXYCINNAMOYLTRANSFERASE"/>
    <property type="match status" value="1"/>
</dbReference>
<dbReference type="EMBL" id="BPVZ01000002">
    <property type="protein sequence ID" value="GKU87232.1"/>
    <property type="molecule type" value="Genomic_DNA"/>
</dbReference>
<protein>
    <recommendedName>
        <fullName evidence="6">Shikimate O-hydroxycinnamoyltransferase-like</fullName>
    </recommendedName>
</protein>
<keyword evidence="2" id="KW-0808">Transferase</keyword>
<dbReference type="InterPro" id="IPR050317">
    <property type="entry name" value="Plant_Fungal_Acyltransferase"/>
</dbReference>
<evidence type="ECO:0000313" key="5">
    <source>
        <dbReference type="Proteomes" id="UP001054252"/>
    </source>
</evidence>
<dbReference type="AlphaFoldDB" id="A0AAV5HEJ2"/>
<comment type="similarity">
    <text evidence="1">Belongs to the plant acyltransferase family.</text>
</comment>
<keyword evidence="5" id="KW-1185">Reference proteome</keyword>
<dbReference type="PANTHER" id="PTHR31642">
    <property type="entry name" value="TRICHOTHECENE 3-O-ACETYLTRANSFERASE"/>
    <property type="match status" value="1"/>
</dbReference>
<reference evidence="4 5" key="1">
    <citation type="journal article" date="2021" name="Commun. Biol.">
        <title>The genome of Shorea leprosula (Dipterocarpaceae) highlights the ecological relevance of drought in aseasonal tropical rainforests.</title>
        <authorList>
            <person name="Ng K.K.S."/>
            <person name="Kobayashi M.J."/>
            <person name="Fawcett J.A."/>
            <person name="Hatakeyama M."/>
            <person name="Paape T."/>
            <person name="Ng C.H."/>
            <person name="Ang C.C."/>
            <person name="Tnah L.H."/>
            <person name="Lee C.T."/>
            <person name="Nishiyama T."/>
            <person name="Sese J."/>
            <person name="O'Brien M.J."/>
            <person name="Copetti D."/>
            <person name="Mohd Noor M.I."/>
            <person name="Ong R.C."/>
            <person name="Putra M."/>
            <person name="Sireger I.Z."/>
            <person name="Indrioko S."/>
            <person name="Kosugi Y."/>
            <person name="Izuno A."/>
            <person name="Isagi Y."/>
            <person name="Lee S.L."/>
            <person name="Shimizu K.K."/>
        </authorList>
    </citation>
    <scope>NUCLEOTIDE SEQUENCE [LARGE SCALE GENOMIC DNA]</scope>
    <source>
        <strain evidence="4">214</strain>
    </source>
</reference>
<accession>A0AAV5HEJ2</accession>
<dbReference type="InterPro" id="IPR023213">
    <property type="entry name" value="CAT-like_dom_sf"/>
</dbReference>
<dbReference type="Gene3D" id="3.30.559.10">
    <property type="entry name" value="Chloramphenicol acetyltransferase-like domain"/>
    <property type="match status" value="2"/>
</dbReference>
<evidence type="ECO:0000313" key="4">
    <source>
        <dbReference type="EMBL" id="GKU87232.1"/>
    </source>
</evidence>
<proteinExistence type="inferred from homology"/>